<dbReference type="AlphaFoldDB" id="A0A179B7J3"/>
<dbReference type="CDD" id="cd05244">
    <property type="entry name" value="BVR-B_like_SDR_a"/>
    <property type="match status" value="1"/>
</dbReference>
<name>A0A179B7J3_9ACTO</name>
<evidence type="ECO:0000313" key="3">
    <source>
        <dbReference type="Proteomes" id="UP000078368"/>
    </source>
</evidence>
<dbReference type="InterPro" id="IPR016040">
    <property type="entry name" value="NAD(P)-bd_dom"/>
</dbReference>
<dbReference type="EMBL" id="LVZK01000001">
    <property type="protein sequence ID" value="OAP87081.1"/>
    <property type="molecule type" value="Genomic_DNA"/>
</dbReference>
<organism evidence="2 3">
    <name type="scientific">Peptidiphaga gingivicola</name>
    <dbReference type="NCBI Taxonomy" id="2741497"/>
    <lineage>
        <taxon>Bacteria</taxon>
        <taxon>Bacillati</taxon>
        <taxon>Actinomycetota</taxon>
        <taxon>Actinomycetes</taxon>
        <taxon>Actinomycetales</taxon>
        <taxon>Actinomycetaceae</taxon>
        <taxon>Peptidiphaga</taxon>
    </lineage>
</organism>
<dbReference type="SUPFAM" id="SSF51735">
    <property type="entry name" value="NAD(P)-binding Rossmann-fold domains"/>
    <property type="match status" value="1"/>
</dbReference>
<dbReference type="Pfam" id="PF13460">
    <property type="entry name" value="NAD_binding_10"/>
    <property type="match status" value="1"/>
</dbReference>
<accession>A0A179B7J3</accession>
<comment type="caution">
    <text evidence="2">The sequence shown here is derived from an EMBL/GenBank/DDBJ whole genome shotgun (WGS) entry which is preliminary data.</text>
</comment>
<dbReference type="STRING" id="1823756.A4H34_04030"/>
<dbReference type="InterPro" id="IPR036291">
    <property type="entry name" value="NAD(P)-bd_dom_sf"/>
</dbReference>
<dbReference type="PANTHER" id="PTHR43355">
    <property type="entry name" value="FLAVIN REDUCTASE (NADPH)"/>
    <property type="match status" value="1"/>
</dbReference>
<dbReference type="InterPro" id="IPR051606">
    <property type="entry name" value="Polyketide_Oxido-like"/>
</dbReference>
<dbReference type="PANTHER" id="PTHR43355:SF2">
    <property type="entry name" value="FLAVIN REDUCTASE (NADPH)"/>
    <property type="match status" value="1"/>
</dbReference>
<keyword evidence="3" id="KW-1185">Reference proteome</keyword>
<dbReference type="GO" id="GO:0016646">
    <property type="term" value="F:oxidoreductase activity, acting on the CH-NH group of donors, NAD or NADP as acceptor"/>
    <property type="evidence" value="ECO:0007669"/>
    <property type="project" value="TreeGrafter"/>
</dbReference>
<evidence type="ECO:0000313" key="2">
    <source>
        <dbReference type="EMBL" id="OAP87081.1"/>
    </source>
</evidence>
<feature type="domain" description="NAD(P)-binding" evidence="1">
    <location>
        <begin position="7"/>
        <end position="187"/>
    </location>
</feature>
<evidence type="ECO:0000259" key="1">
    <source>
        <dbReference type="Pfam" id="PF13460"/>
    </source>
</evidence>
<protein>
    <submittedName>
        <fullName evidence="2">NADH-flavin reductase</fullName>
    </submittedName>
</protein>
<proteinExistence type="predicted"/>
<dbReference type="Gene3D" id="3.40.50.720">
    <property type="entry name" value="NAD(P)-binding Rossmann-like Domain"/>
    <property type="match status" value="1"/>
</dbReference>
<dbReference type="Proteomes" id="UP000078368">
    <property type="component" value="Unassembled WGS sequence"/>
</dbReference>
<reference evidence="2 3" key="1">
    <citation type="submission" date="2016-04" db="EMBL/GenBank/DDBJ databases">
        <title>Peptidophaga gingivicola gen. nov., sp. nov., isolated from human subgingival plaque.</title>
        <authorList>
            <person name="Beall C.J."/>
            <person name="Mokrzan E.M."/>
            <person name="Griffen A.L."/>
            <person name="Leys E.J."/>
        </authorList>
    </citation>
    <scope>NUCLEOTIDE SEQUENCE [LARGE SCALE GENOMIC DNA]</scope>
    <source>
        <strain evidence="2 3">BA112</strain>
    </source>
</reference>
<sequence>MKIGVIGANGKSGSLIAREAAARGHDVTAVVRRDVETPAGRALVRDVFDLTAGDLAGFDAVVDAFGTSRPEDLPLHKRHLEHLASILAGTATRLVVVGSAGSLYIDGDHTTRVLESPQMPEQFKPVASAMADGLDYLRTRGDVAWTYVSPPLDFRADGERTGSYILAGEEFTLNSNGESAMSYADYAIGLIDEIEAGKHVRERISLLS</sequence>
<dbReference type="OrthoDB" id="3191258at2"/>
<gene>
    <name evidence="2" type="ORF">A4H34_04030</name>
</gene>